<evidence type="ECO:0000256" key="4">
    <source>
        <dbReference type="ARBA" id="ARBA00022490"/>
    </source>
</evidence>
<evidence type="ECO:0000256" key="10">
    <source>
        <dbReference type="HAMAP-Rule" id="MF_01151"/>
    </source>
</evidence>
<feature type="coiled-coil region" evidence="13">
    <location>
        <begin position="57"/>
        <end position="84"/>
    </location>
</feature>
<dbReference type="InterPro" id="IPR000740">
    <property type="entry name" value="GrpE"/>
</dbReference>
<dbReference type="PANTHER" id="PTHR21237">
    <property type="entry name" value="GRPE PROTEIN"/>
    <property type="match status" value="1"/>
</dbReference>
<feature type="region of interest" description="Disordered" evidence="14">
    <location>
        <begin position="1"/>
        <end position="43"/>
    </location>
</feature>
<evidence type="ECO:0000256" key="5">
    <source>
        <dbReference type="ARBA" id="ARBA00023016"/>
    </source>
</evidence>
<comment type="similarity">
    <text evidence="2 10 12">Belongs to the GrpE family.</text>
</comment>
<dbReference type="OrthoDB" id="5191115at2"/>
<dbReference type="Gene3D" id="3.90.20.20">
    <property type="match status" value="1"/>
</dbReference>
<dbReference type="RefSeq" id="WP_141881369.1">
    <property type="nucleotide sequence ID" value="NZ_VFOM01000002.1"/>
</dbReference>
<gene>
    <name evidence="10" type="primary">grpE</name>
    <name evidence="15" type="ORF">FB562_2255</name>
</gene>
<keyword evidence="4 10" id="KW-0963">Cytoplasm</keyword>
<keyword evidence="13" id="KW-0175">Coiled coil</keyword>
<comment type="subunit">
    <text evidence="3 10">Homodimer.</text>
</comment>
<comment type="function">
    <text evidence="7 10 11">Participates actively in the response to hyperosmotic and heat shock by preventing the aggregation of stress-denatured proteins, in association with DnaK and GrpE. It is the nucleotide exchange factor for DnaK and may function as a thermosensor. Unfolded proteins bind initially to DnaJ; upon interaction with the DnaJ-bound protein, DnaK hydrolyzes its bound ATP, resulting in the formation of a stable complex. GrpE releases ADP from DnaK; ATP binding to DnaK triggers the release of the substrate protein, thus completing the reaction cycle. Several rounds of ATP-dependent interactions between DnaJ, DnaK and GrpE are required for fully efficient folding.</text>
</comment>
<dbReference type="GO" id="GO:0005737">
    <property type="term" value="C:cytoplasm"/>
    <property type="evidence" value="ECO:0007669"/>
    <property type="project" value="UniProtKB-SubCell"/>
</dbReference>
<dbReference type="PANTHER" id="PTHR21237:SF23">
    <property type="entry name" value="GRPE PROTEIN HOMOLOG, MITOCHONDRIAL"/>
    <property type="match status" value="1"/>
</dbReference>
<dbReference type="InterPro" id="IPR009012">
    <property type="entry name" value="GrpE_head"/>
</dbReference>
<dbReference type="SUPFAM" id="SSF58014">
    <property type="entry name" value="Coiled-coil domain of nucleotide exchange factor GrpE"/>
    <property type="match status" value="1"/>
</dbReference>
<dbReference type="HAMAP" id="MF_01151">
    <property type="entry name" value="GrpE"/>
    <property type="match status" value="1"/>
</dbReference>
<evidence type="ECO:0000256" key="12">
    <source>
        <dbReference type="RuleBase" id="RU004478"/>
    </source>
</evidence>
<dbReference type="SUPFAM" id="SSF51064">
    <property type="entry name" value="Head domain of nucleotide exchange factor GrpE"/>
    <property type="match status" value="1"/>
</dbReference>
<keyword evidence="5 10" id="KW-0346">Stress response</keyword>
<dbReference type="FunFam" id="2.30.22.10:FF:000001">
    <property type="entry name" value="Protein GrpE"/>
    <property type="match status" value="1"/>
</dbReference>
<dbReference type="GO" id="GO:0051082">
    <property type="term" value="F:unfolded protein binding"/>
    <property type="evidence" value="ECO:0007669"/>
    <property type="project" value="TreeGrafter"/>
</dbReference>
<feature type="compositionally biased region" description="Basic and acidic residues" evidence="14">
    <location>
        <begin position="1"/>
        <end position="16"/>
    </location>
</feature>
<dbReference type="GO" id="GO:0006457">
    <property type="term" value="P:protein folding"/>
    <property type="evidence" value="ECO:0007669"/>
    <property type="project" value="InterPro"/>
</dbReference>
<evidence type="ECO:0000313" key="15">
    <source>
        <dbReference type="EMBL" id="TQL46730.1"/>
    </source>
</evidence>
<dbReference type="PRINTS" id="PR00773">
    <property type="entry name" value="GRPEPROTEIN"/>
</dbReference>
<dbReference type="InterPro" id="IPR013805">
    <property type="entry name" value="GrpE_CC"/>
</dbReference>
<evidence type="ECO:0000256" key="6">
    <source>
        <dbReference type="ARBA" id="ARBA00023186"/>
    </source>
</evidence>
<dbReference type="Proteomes" id="UP000317998">
    <property type="component" value="Unassembled WGS sequence"/>
</dbReference>
<comment type="caution">
    <text evidence="15">The sequence shown here is derived from an EMBL/GenBank/DDBJ whole genome shotgun (WGS) entry which is preliminary data.</text>
</comment>
<evidence type="ECO:0000256" key="2">
    <source>
        <dbReference type="ARBA" id="ARBA00009054"/>
    </source>
</evidence>
<dbReference type="PROSITE" id="PS01071">
    <property type="entry name" value="GRPE"/>
    <property type="match status" value="1"/>
</dbReference>
<evidence type="ECO:0000256" key="9">
    <source>
        <dbReference type="ARBA" id="ARBA00076414"/>
    </source>
</evidence>
<proteinExistence type="inferred from homology"/>
<comment type="subcellular location">
    <subcellularLocation>
        <location evidence="1 10">Cytoplasm</location>
    </subcellularLocation>
</comment>
<dbReference type="Pfam" id="PF01025">
    <property type="entry name" value="GrpE"/>
    <property type="match status" value="1"/>
</dbReference>
<protein>
    <recommendedName>
        <fullName evidence="8 10">Protein GrpE</fullName>
    </recommendedName>
    <alternativeName>
        <fullName evidence="9 10">HSP-70 cofactor</fullName>
    </alternativeName>
</protein>
<dbReference type="CDD" id="cd00446">
    <property type="entry name" value="GrpE"/>
    <property type="match status" value="1"/>
</dbReference>
<evidence type="ECO:0000256" key="3">
    <source>
        <dbReference type="ARBA" id="ARBA00011738"/>
    </source>
</evidence>
<evidence type="ECO:0000256" key="8">
    <source>
        <dbReference type="ARBA" id="ARBA00072274"/>
    </source>
</evidence>
<organism evidence="15 16">
    <name type="scientific">Homoserinimonas aerilata</name>
    <dbReference type="NCBI Taxonomy" id="1162970"/>
    <lineage>
        <taxon>Bacteria</taxon>
        <taxon>Bacillati</taxon>
        <taxon>Actinomycetota</taxon>
        <taxon>Actinomycetes</taxon>
        <taxon>Micrococcales</taxon>
        <taxon>Microbacteriaceae</taxon>
        <taxon>Homoserinimonas</taxon>
    </lineage>
</organism>
<evidence type="ECO:0000256" key="11">
    <source>
        <dbReference type="RuleBase" id="RU000639"/>
    </source>
</evidence>
<evidence type="ECO:0000256" key="14">
    <source>
        <dbReference type="SAM" id="MobiDB-lite"/>
    </source>
</evidence>
<dbReference type="AlphaFoldDB" id="A0A542YF85"/>
<sequence>MGDKKNEKKGKGEQHENAPAPDVGTDEELIEAEGPDVETSLDDTDLSFLEETAGDLAAERLADLQRLQAEYANYRKRVDRDRETNRVLAVADVVGSLLPVLDDLDRAEAHGDLSDGAFALIAQKFRATLERTGLTRVGEKGDEFDHNLHEAIAQVPSADVTVMTVLDVHQVGYQLGERLLRPAQVAVAVPQED</sequence>
<dbReference type="GO" id="GO:0051087">
    <property type="term" value="F:protein-folding chaperone binding"/>
    <property type="evidence" value="ECO:0007669"/>
    <property type="project" value="InterPro"/>
</dbReference>
<evidence type="ECO:0000256" key="7">
    <source>
        <dbReference type="ARBA" id="ARBA00053401"/>
    </source>
</evidence>
<name>A0A542YF85_9MICO</name>
<dbReference type="GO" id="GO:0042803">
    <property type="term" value="F:protein homodimerization activity"/>
    <property type="evidence" value="ECO:0007669"/>
    <property type="project" value="InterPro"/>
</dbReference>
<evidence type="ECO:0000256" key="13">
    <source>
        <dbReference type="SAM" id="Coils"/>
    </source>
</evidence>
<dbReference type="EMBL" id="VFOM01000002">
    <property type="protein sequence ID" value="TQL46730.1"/>
    <property type="molecule type" value="Genomic_DNA"/>
</dbReference>
<dbReference type="GO" id="GO:0000774">
    <property type="term" value="F:adenyl-nucleotide exchange factor activity"/>
    <property type="evidence" value="ECO:0007669"/>
    <property type="project" value="InterPro"/>
</dbReference>
<accession>A0A542YF85</accession>
<reference evidence="15 16" key="1">
    <citation type="submission" date="2019-06" db="EMBL/GenBank/DDBJ databases">
        <title>Sequencing the genomes of 1000 actinobacteria strains.</title>
        <authorList>
            <person name="Klenk H.-P."/>
        </authorList>
    </citation>
    <scope>NUCLEOTIDE SEQUENCE [LARGE SCALE GENOMIC DNA]</scope>
    <source>
        <strain evidence="15 16">DSM 26477</strain>
    </source>
</reference>
<evidence type="ECO:0000313" key="16">
    <source>
        <dbReference type="Proteomes" id="UP000317998"/>
    </source>
</evidence>
<keyword evidence="6 10" id="KW-0143">Chaperone</keyword>
<feature type="compositionally biased region" description="Acidic residues" evidence="14">
    <location>
        <begin position="24"/>
        <end position="43"/>
    </location>
</feature>
<keyword evidence="16" id="KW-1185">Reference proteome</keyword>
<evidence type="ECO:0000256" key="1">
    <source>
        <dbReference type="ARBA" id="ARBA00004496"/>
    </source>
</evidence>
<dbReference type="Gene3D" id="2.30.22.10">
    <property type="entry name" value="Head domain of nucleotide exchange factor GrpE"/>
    <property type="match status" value="1"/>
</dbReference>